<evidence type="ECO:0008006" key="4">
    <source>
        <dbReference type="Google" id="ProtNLM"/>
    </source>
</evidence>
<dbReference type="EMBL" id="CP111025">
    <property type="protein sequence ID" value="WAR25081.1"/>
    <property type="molecule type" value="Genomic_DNA"/>
</dbReference>
<feature type="compositionally biased region" description="Polar residues" evidence="1">
    <location>
        <begin position="111"/>
        <end position="131"/>
    </location>
</feature>
<feature type="compositionally biased region" description="Acidic residues" evidence="1">
    <location>
        <begin position="31"/>
        <end position="46"/>
    </location>
</feature>
<evidence type="ECO:0000313" key="3">
    <source>
        <dbReference type="Proteomes" id="UP001164746"/>
    </source>
</evidence>
<accession>A0ABY7FW62</accession>
<feature type="region of interest" description="Disordered" evidence="1">
    <location>
        <begin position="672"/>
        <end position="769"/>
    </location>
</feature>
<feature type="compositionally biased region" description="Polar residues" evidence="1">
    <location>
        <begin position="672"/>
        <end position="681"/>
    </location>
</feature>
<organism evidence="2 3">
    <name type="scientific">Mya arenaria</name>
    <name type="common">Soft-shell clam</name>
    <dbReference type="NCBI Taxonomy" id="6604"/>
    <lineage>
        <taxon>Eukaryota</taxon>
        <taxon>Metazoa</taxon>
        <taxon>Spiralia</taxon>
        <taxon>Lophotrochozoa</taxon>
        <taxon>Mollusca</taxon>
        <taxon>Bivalvia</taxon>
        <taxon>Autobranchia</taxon>
        <taxon>Heteroconchia</taxon>
        <taxon>Euheterodonta</taxon>
        <taxon>Imparidentia</taxon>
        <taxon>Neoheterodontei</taxon>
        <taxon>Myida</taxon>
        <taxon>Myoidea</taxon>
        <taxon>Myidae</taxon>
        <taxon>Mya</taxon>
    </lineage>
</organism>
<feature type="region of interest" description="Disordered" evidence="1">
    <location>
        <begin position="608"/>
        <end position="647"/>
    </location>
</feature>
<evidence type="ECO:0000313" key="2">
    <source>
        <dbReference type="EMBL" id="WAR25081.1"/>
    </source>
</evidence>
<feature type="compositionally biased region" description="Polar residues" evidence="1">
    <location>
        <begin position="693"/>
        <end position="705"/>
    </location>
</feature>
<feature type="compositionally biased region" description="Polar residues" evidence="1">
    <location>
        <begin position="513"/>
        <end position="536"/>
    </location>
</feature>
<keyword evidence="3" id="KW-1185">Reference proteome</keyword>
<feature type="region of interest" description="Disordered" evidence="1">
    <location>
        <begin position="1"/>
        <end position="69"/>
    </location>
</feature>
<proteinExistence type="predicted"/>
<dbReference type="Proteomes" id="UP001164746">
    <property type="component" value="Chromosome 14"/>
</dbReference>
<name>A0ABY7FW62_MYAAR</name>
<feature type="compositionally biased region" description="Acidic residues" evidence="1">
    <location>
        <begin position="624"/>
        <end position="644"/>
    </location>
</feature>
<evidence type="ECO:0000256" key="1">
    <source>
        <dbReference type="SAM" id="MobiDB-lite"/>
    </source>
</evidence>
<feature type="region of interest" description="Disordered" evidence="1">
    <location>
        <begin position="83"/>
        <end position="137"/>
    </location>
</feature>
<sequence>MADSEEDITMGVKANPLPDEDDTKNVHINDLSEDDSSGSSESESENEAGVCKESSKEAGDVTRGVPSSFVPIEDDRMSAMSADQLASTHSTTHGNAKTFKSHRAETRSAEETCNQNQGLSSAKDNTPSDRNSGVDKDTLRQWIKSTVKNVLQKAIGRLRLDPCNQSEIASAFALDTPSRCLLQPVHTKPKHLRTYSTPPGLFSINAVDWFDITSSFTRDKIIQLMKSAKKLRKRHETEVNTNREFQHIYREQQTSTIPASSHTRNFNGTTEHVQTVPFTSVPAPPTRQFPPYQGNHHVQLDTQDTFKTKQDEEMIRQSRMLLHENDDHLYRHNIPLNHNNGNVSHSPFSVNQTSTGGHQHGHYYEAMPSNTFHMVPNLTRTTPNNNVNSYDYARRDTQYVLHEQNLTPAANGRVNQQAFAEPTLNTMQSATNGQHLGAYGNRAYPTDYSHHHGYHRNGANFYHNLPPHHHQPHYSLTSHECETSIPHASRQHQPQNSVSRHDGDTNEIHSSRQHQPQYSVTSHDGVTSNPQSSRQHSFLHEDTHNTPLNSELTVVSKVTGKLIINPELSTDDVEIDTEHSSRSNHTAAIDTLHKYNSEDKFAATKDDEYLTEDQTSESSTCESDSGDVGESDSDDEGESDSDDEGFAKFFVNHPHGGKTVNIVGSSIVQIGSNNSVSSTTIGERKSGLKGKYQENSSMKTNGNRKTNWDEKFNIIDGEVSNRPTTPNKENDVSNSHIDRGKESENDVSNSYKYRRKDSENNYLDDENTTNARSRFTSNIHVDDFISDSELFSDGSSISERTFSFNQIKNTKMKNFVDDGSTGNHN</sequence>
<feature type="compositionally biased region" description="Basic and acidic residues" evidence="1">
    <location>
        <begin position="728"/>
        <end position="744"/>
    </location>
</feature>
<reference evidence="2" key="1">
    <citation type="submission" date="2022-11" db="EMBL/GenBank/DDBJ databases">
        <title>Centuries of genome instability and evolution in soft-shell clam transmissible cancer (bioRxiv).</title>
        <authorList>
            <person name="Hart S.F.M."/>
            <person name="Yonemitsu M.A."/>
            <person name="Giersch R.M."/>
            <person name="Beal B.F."/>
            <person name="Arriagada G."/>
            <person name="Davis B.W."/>
            <person name="Ostrander E.A."/>
            <person name="Goff S.P."/>
            <person name="Metzger M.J."/>
        </authorList>
    </citation>
    <scope>NUCLEOTIDE SEQUENCE</scope>
    <source>
        <strain evidence="2">MELC-2E11</strain>
        <tissue evidence="2">Siphon/mantle</tissue>
    </source>
</reference>
<protein>
    <recommendedName>
        <fullName evidence="4">Dentin sialophosphoprotein-like</fullName>
    </recommendedName>
</protein>
<feature type="region of interest" description="Disordered" evidence="1">
    <location>
        <begin position="459"/>
        <end position="545"/>
    </location>
</feature>
<gene>
    <name evidence="2" type="ORF">MAR_010785</name>
</gene>
<feature type="compositionally biased region" description="Basic and acidic residues" evidence="1">
    <location>
        <begin position="499"/>
        <end position="510"/>
    </location>
</feature>
<feature type="compositionally biased region" description="Polar residues" evidence="1">
    <location>
        <begin position="84"/>
        <end position="95"/>
    </location>
</feature>